<gene>
    <name evidence="1" type="ORF">FC86_GL001133</name>
</gene>
<accession>A0A0R2DL17</accession>
<dbReference type="PATRIC" id="fig|1423744.4.peg.1162"/>
<name>A0A0R2DL17_9LACO</name>
<sequence>MLTTDLYPNVAALLTEVETLLKAKLLIKINDDHKDGLDPEASFTKPISANTYEINVPKKEFINFCVAHELLHLKQHGLNVVSSGLAFPLNQDNLSQVVSEVGDFTTTCVLHQIIIPDLKDLDVLTYEVQQAILTRVLDVIPQEKPTDSAFLKLSRTLQILDTFIFCEGFKTRNTTLHHTYPLAFDAAEKLLKAMHKNTIDTNRKLRGTIIKGLNAVTEFYQNMGIQLPALNQTMTVSPVLSERQLNHQHLSQLFELWNPSELISQQNTTYLVGIDKTDQQSSFVIQNIDMSPENMKVLYQLSPKDFFTKFNINYCLRDNSTL</sequence>
<reference evidence="1 2" key="1">
    <citation type="journal article" date="2015" name="Genome Announc.">
        <title>Expanding the biotechnology potential of lactobacilli through comparative genomics of 213 strains and associated genera.</title>
        <authorList>
            <person name="Sun Z."/>
            <person name="Harris H.M."/>
            <person name="McCann A."/>
            <person name="Guo C."/>
            <person name="Argimon S."/>
            <person name="Zhang W."/>
            <person name="Yang X."/>
            <person name="Jeffery I.B."/>
            <person name="Cooney J.C."/>
            <person name="Kagawa T.F."/>
            <person name="Liu W."/>
            <person name="Song Y."/>
            <person name="Salvetti E."/>
            <person name="Wrobel A."/>
            <person name="Rasinkangas P."/>
            <person name="Parkhill J."/>
            <person name="Rea M.C."/>
            <person name="O'Sullivan O."/>
            <person name="Ritari J."/>
            <person name="Douillard F.P."/>
            <person name="Paul Ross R."/>
            <person name="Yang R."/>
            <person name="Briner A.E."/>
            <person name="Felis G.E."/>
            <person name="de Vos W.M."/>
            <person name="Barrangou R."/>
            <person name="Klaenhammer T.R."/>
            <person name="Caufield P.W."/>
            <person name="Cui Y."/>
            <person name="Zhang H."/>
            <person name="O'Toole P.W."/>
        </authorList>
    </citation>
    <scope>NUCLEOTIDE SEQUENCE [LARGE SCALE GENOMIC DNA]</scope>
    <source>
        <strain evidence="1 2">DSM 23037</strain>
    </source>
</reference>
<organism evidence="1 2">
    <name type="scientific">Holzapfeliella floricola DSM 23037 = JCM 16512</name>
    <dbReference type="NCBI Taxonomy" id="1423744"/>
    <lineage>
        <taxon>Bacteria</taxon>
        <taxon>Bacillati</taxon>
        <taxon>Bacillota</taxon>
        <taxon>Bacilli</taxon>
        <taxon>Lactobacillales</taxon>
        <taxon>Lactobacillaceae</taxon>
        <taxon>Holzapfeliella</taxon>
    </lineage>
</organism>
<comment type="caution">
    <text evidence="1">The sequence shown here is derived from an EMBL/GenBank/DDBJ whole genome shotgun (WGS) entry which is preliminary data.</text>
</comment>
<evidence type="ECO:0000313" key="1">
    <source>
        <dbReference type="EMBL" id="KRN04777.1"/>
    </source>
</evidence>
<dbReference type="AlphaFoldDB" id="A0A0R2DL17"/>
<dbReference type="STRING" id="1423744.FC86_GL001133"/>
<evidence type="ECO:0000313" key="2">
    <source>
        <dbReference type="Proteomes" id="UP000051378"/>
    </source>
</evidence>
<protein>
    <submittedName>
        <fullName evidence="1">Uncharacterized protein</fullName>
    </submittedName>
</protein>
<keyword evidence="2" id="KW-1185">Reference proteome</keyword>
<proteinExistence type="predicted"/>
<dbReference type="Proteomes" id="UP000051378">
    <property type="component" value="Unassembled WGS sequence"/>
</dbReference>
<dbReference type="EMBL" id="AYZL01000006">
    <property type="protein sequence ID" value="KRN04777.1"/>
    <property type="molecule type" value="Genomic_DNA"/>
</dbReference>